<keyword evidence="1" id="KW-0175">Coiled coil</keyword>
<dbReference type="InterPro" id="IPR008979">
    <property type="entry name" value="Galactose-bd-like_sf"/>
</dbReference>
<name>A0AAV8T928_9ROSI</name>
<keyword evidence="4" id="KW-1185">Reference proteome</keyword>
<dbReference type="Proteomes" id="UP001159364">
    <property type="component" value="Linkage Group LG06"/>
</dbReference>
<dbReference type="Gene3D" id="2.60.120.260">
    <property type="entry name" value="Galactose-binding domain-like"/>
    <property type="match status" value="1"/>
</dbReference>
<protein>
    <submittedName>
        <fullName evidence="3">Uncharacterized protein</fullName>
    </submittedName>
</protein>
<reference evidence="3 4" key="1">
    <citation type="submission" date="2021-09" db="EMBL/GenBank/DDBJ databases">
        <title>Genomic insights and catalytic innovation underlie evolution of tropane alkaloids biosynthesis.</title>
        <authorList>
            <person name="Wang Y.-J."/>
            <person name="Tian T."/>
            <person name="Huang J.-P."/>
            <person name="Huang S.-X."/>
        </authorList>
    </citation>
    <scope>NUCLEOTIDE SEQUENCE [LARGE SCALE GENOMIC DNA]</scope>
    <source>
        <strain evidence="3">KIB-2018</strain>
        <tissue evidence="3">Leaf</tissue>
    </source>
</reference>
<evidence type="ECO:0000256" key="2">
    <source>
        <dbReference type="SAM" id="MobiDB-lite"/>
    </source>
</evidence>
<feature type="region of interest" description="Disordered" evidence="2">
    <location>
        <begin position="653"/>
        <end position="674"/>
    </location>
</feature>
<sequence length="2164" mass="242992">MEVELEGRVKPLSYKVKGVSRESPSQKASHVLDTDLRSHWSSATNTKEWILLELDEPCLLSHFRIYNKSVLEWEIAVGLRYKPETFVKVRPRCEAPRRDMIYPMNYTPCRYVRISCLRGNPIAIFFIQLIGVSVTSLEAEFQPVVNHLLPNIISHKQDAHDMHLQLLQDMTKRLLPFLPQVEADLTNFIYDAEQNLRFLAMLVGPFYPILQIVNERETSRSSGNVFDSEGLKSSQSVSSLTVSSNFEPRRSRSTSPFVSATSSSMVFCADAIFMLLRKAYKESNLGTVCRMAARVLHKLIEPVTLQEGATSVVENASVVDESAKFEVSNPVPLVDYSILFGEDFQIPDDHWDSSILNLLDIGAVEEGILHVLYACASQPLLCHKLAEGASELWSALPLIQALLPALRPGSNLGDRIDDNFSLWKQPFVQQALSQIVAMSCSALYRPLLHACAGYLSSFSQSHAKAACVLIDLCSSVLAPWMPHVIAKVDLSVELLEDLLGIIQDARYSITRARALLKYIVLALLGHMDDMLGKYKEVKHRILFLLEMLEPFLDPVIYAHKSMIAFGDVSFSFSDKQEQAGAIALNVIRTAVQKPAVLPSLESEWRRGAVAPSVLLSILEPHMQLPADIDLCKYSASENTELESSSTLSYPSMLQHGGTSAKSNNQEVQDGKADVSDTNSKVDIVDDVSLLFAPSELLTVVLINASSYPNKEILESNQRDINSELKHAAEKKVSHLFQNDLQLDAGFAAEYFDVQANYMQLVNYRDCELRASEFRRLASDLNSQSDKTVEGHDAAIDALLLAAECYVNPFFMMSVRSRSSNMMDIISTSGTRDEKAYGISELKNSSKRNASDLERIAVLENERDKLVLQILLEAAELDGKFHRAQYGGDVQCYLEGPDDEALKLSPIDVQSADAVTLVRQNQATLFSFLVRRLKKERDSLHEILMHCLVFLLNSATWLYCAPEEVIDIILGSGEYLNGMITSLYHQCKEGNLQLDTAKMLVLRRRWHLLQRLVIASSDGDGSDFAVNDGNRFRAGNLIPSSAWMQKISSFSFSACPLVRFLGWMAISRNAKQYIKDRFSLANDLSQLTYLLSIFADELSVVGKTVNQKPEDEKNEQSVAGEDSPASKQFKVKDELQQDLSFHVLYPDLSMFFPHMKRQFQSFAENILEAVGLQLKAHSSSTVPDILCWFSDLCSWPFSQNDQIIQSNSYHVKGYMAKNAKAIILYLLEAIVTEHMEAMVPEIPRVVQILVSLCRATYCDVEFLDSLMRLLKPIISYSLKKASKDEEKLVDDSCLTFESLCFEELFDDIRHEKENRDASAKKEYSRALTIFILACVFTDLSFQRRREILLALTLWADFTNFEPTTVFHDYLYAFQMVLESCKSSVVQTLGAFGLVPLQNAQSPALGNELIFGNSEVTSWFLNEICDNTDFSKISENLENNDSDGIILKQKDKCLRGEEVEDFTKGLESVIAKLNPTIERCWKLHRHLAKKLAITSARCILYSKCLSSINMQVRNAEDNGSESSLSIKPLEQVGVHWRIGLEGLAEVIIKLQEIYCWEVASLMLDCLFGVPHCFPLDNVIDTICSAIKAFSFNAPKLSWRLQSDKWLKMLLSRGLHSLHEGNGPLSDLFVTLLGHPEPEQRFMVLQHLGRLVGLDANGEEVIQSSASCNKLLSPSLVSSVAESFLSLLISSIWDRVVLMASSEMLLPLKTHAMVLVLGFIPYAARHQLQSFLAGADSVFRILGGLAYPACQGPQLRLSLALVAGACLYSPVEDIELIPQDVWRFIETIGSSKSAKVGDLEKNICEVLCKLRNEGDEAKEVLREALSSSSSNQVDPDFGNTRESILQVLANLTSVEAYFDMFTEKLDQEAMEVEEAQMELDILQKEHATKELSNDSSKERQNSLIGASMKHKDRLQHIKDRIQSIEKSKVLEDVVARRHRKLLVRRARQKYLEDAALREEGLLQELDRERMAEAEKELERQRLLELERSKTRELRHNLDMEKEKQTQRELQRELEQAESGLRSSRRDFSSSTHGRRYRERENGRSSNEATARTSSGSLQPDMSTASTSGTIPTVVLSGSRAFSGQTPTILQSRDRLDEGGSSYEENFDGSRDLGDTGSVGDPDASALDGQSGGFGSAQRHVSRGSKSRQVIERREREGRREGKWERKH</sequence>
<feature type="compositionally biased region" description="Polar residues" evidence="2">
    <location>
        <begin position="656"/>
        <end position="667"/>
    </location>
</feature>
<dbReference type="SUPFAM" id="SSF49785">
    <property type="entry name" value="Galactose-binding domain-like"/>
    <property type="match status" value="1"/>
</dbReference>
<feature type="compositionally biased region" description="Basic and acidic residues" evidence="2">
    <location>
        <begin position="2145"/>
        <end position="2164"/>
    </location>
</feature>
<organism evidence="3 4">
    <name type="scientific">Erythroxylum novogranatense</name>
    <dbReference type="NCBI Taxonomy" id="1862640"/>
    <lineage>
        <taxon>Eukaryota</taxon>
        <taxon>Viridiplantae</taxon>
        <taxon>Streptophyta</taxon>
        <taxon>Embryophyta</taxon>
        <taxon>Tracheophyta</taxon>
        <taxon>Spermatophyta</taxon>
        <taxon>Magnoliopsida</taxon>
        <taxon>eudicotyledons</taxon>
        <taxon>Gunneridae</taxon>
        <taxon>Pentapetalae</taxon>
        <taxon>rosids</taxon>
        <taxon>fabids</taxon>
        <taxon>Malpighiales</taxon>
        <taxon>Erythroxylaceae</taxon>
        <taxon>Erythroxylum</taxon>
    </lineage>
</organism>
<proteinExistence type="predicted"/>
<feature type="coiled-coil region" evidence="1">
    <location>
        <begin position="1862"/>
        <end position="1889"/>
    </location>
</feature>
<evidence type="ECO:0000313" key="4">
    <source>
        <dbReference type="Proteomes" id="UP001159364"/>
    </source>
</evidence>
<dbReference type="InterPro" id="IPR016024">
    <property type="entry name" value="ARM-type_fold"/>
</dbReference>
<evidence type="ECO:0000313" key="3">
    <source>
        <dbReference type="EMBL" id="KAJ8763138.1"/>
    </source>
</evidence>
<feature type="region of interest" description="Disordered" evidence="2">
    <location>
        <begin position="2081"/>
        <end position="2164"/>
    </location>
</feature>
<dbReference type="SUPFAM" id="SSF48371">
    <property type="entry name" value="ARM repeat"/>
    <property type="match status" value="1"/>
</dbReference>
<accession>A0AAV8T928</accession>
<feature type="compositionally biased region" description="Polar residues" evidence="2">
    <location>
        <begin position="2040"/>
        <end position="2066"/>
    </location>
</feature>
<gene>
    <name evidence="3" type="ORF">K2173_025523</name>
</gene>
<comment type="caution">
    <text evidence="3">The sequence shown here is derived from an EMBL/GenBank/DDBJ whole genome shotgun (WGS) entry which is preliminary data.</text>
</comment>
<feature type="region of interest" description="Disordered" evidence="2">
    <location>
        <begin position="1104"/>
        <end position="1126"/>
    </location>
</feature>
<feature type="compositionally biased region" description="Basic and acidic residues" evidence="2">
    <location>
        <begin position="1990"/>
        <end position="2011"/>
    </location>
</feature>
<evidence type="ECO:0000256" key="1">
    <source>
        <dbReference type="SAM" id="Coils"/>
    </source>
</evidence>
<dbReference type="PANTHER" id="PTHR35833:SF1">
    <property type="entry name" value="GALACTOSE-BINDING DOMAIN-CONTAINING PROTEIN"/>
    <property type="match status" value="1"/>
</dbReference>
<feature type="region of interest" description="Disordered" evidence="2">
    <location>
        <begin position="1990"/>
        <end position="2066"/>
    </location>
</feature>
<dbReference type="PANTHER" id="PTHR35833">
    <property type="entry name" value="GALACTOSE-BINDING DOMAIN-LIKE, ARMADILLO-TYPE FOLD PROTEIN-RELATED"/>
    <property type="match status" value="1"/>
</dbReference>
<dbReference type="EMBL" id="JAIWQS010000006">
    <property type="protein sequence ID" value="KAJ8763138.1"/>
    <property type="molecule type" value="Genomic_DNA"/>
</dbReference>